<sequence>MKLILSFNEESSMSKLTNPQTPTNDHNETQTKLLQTVLSYPTSSKPSPQSPPSSPESETLLLLSGLLTPHFHLGSGSERVHKERNEFISEKKSKKLYFQVSHQQISAVPNHDVAKNLTNQKPSTFVPM</sequence>
<dbReference type="EMBL" id="GL883119">
    <property type="protein sequence ID" value="EGG04236.1"/>
    <property type="molecule type" value="Genomic_DNA"/>
</dbReference>
<feature type="compositionally biased region" description="Polar residues" evidence="1">
    <location>
        <begin position="8"/>
        <end position="29"/>
    </location>
</feature>
<gene>
    <name evidence="2" type="ORF">MELLADRAFT_108510</name>
</gene>
<evidence type="ECO:0000313" key="3">
    <source>
        <dbReference type="Proteomes" id="UP000001072"/>
    </source>
</evidence>
<proteinExistence type="predicted"/>
<evidence type="ECO:0000313" key="2">
    <source>
        <dbReference type="EMBL" id="EGG04236.1"/>
    </source>
</evidence>
<dbReference type="GeneID" id="18923481"/>
<keyword evidence="3" id="KW-1185">Reference proteome</keyword>
<dbReference type="InParanoid" id="F4RTB7"/>
<dbReference type="AlphaFoldDB" id="F4RTB7"/>
<feature type="region of interest" description="Disordered" evidence="1">
    <location>
        <begin position="39"/>
        <end position="58"/>
    </location>
</feature>
<organism evidence="3">
    <name type="scientific">Melampsora larici-populina (strain 98AG31 / pathotype 3-4-7)</name>
    <name type="common">Poplar leaf rust fungus</name>
    <dbReference type="NCBI Taxonomy" id="747676"/>
    <lineage>
        <taxon>Eukaryota</taxon>
        <taxon>Fungi</taxon>
        <taxon>Dikarya</taxon>
        <taxon>Basidiomycota</taxon>
        <taxon>Pucciniomycotina</taxon>
        <taxon>Pucciniomycetes</taxon>
        <taxon>Pucciniales</taxon>
        <taxon>Melampsoraceae</taxon>
        <taxon>Melampsora</taxon>
    </lineage>
</organism>
<dbReference type="VEuPathDB" id="FungiDB:MELLADRAFT_108510"/>
<feature type="region of interest" description="Disordered" evidence="1">
    <location>
        <begin position="1"/>
        <end position="29"/>
    </location>
</feature>
<name>F4RTB7_MELLP</name>
<dbReference type="HOGENOM" id="CLU_1960055_0_0_1"/>
<dbReference type="KEGG" id="mlr:MELLADRAFT_108510"/>
<accession>F4RTB7</accession>
<dbReference type="Proteomes" id="UP000001072">
    <property type="component" value="Unassembled WGS sequence"/>
</dbReference>
<dbReference type="RefSeq" id="XP_007412365.1">
    <property type="nucleotide sequence ID" value="XM_007412303.1"/>
</dbReference>
<evidence type="ECO:0000256" key="1">
    <source>
        <dbReference type="SAM" id="MobiDB-lite"/>
    </source>
</evidence>
<reference evidence="3" key="1">
    <citation type="journal article" date="2011" name="Proc. Natl. Acad. Sci. U.S.A.">
        <title>Obligate biotrophy features unraveled by the genomic analysis of rust fungi.</title>
        <authorList>
            <person name="Duplessis S."/>
            <person name="Cuomo C.A."/>
            <person name="Lin Y.-C."/>
            <person name="Aerts A."/>
            <person name="Tisserant E."/>
            <person name="Veneault-Fourrey C."/>
            <person name="Joly D.L."/>
            <person name="Hacquard S."/>
            <person name="Amselem J."/>
            <person name="Cantarel B.L."/>
            <person name="Chiu R."/>
            <person name="Coutinho P.M."/>
            <person name="Feau N."/>
            <person name="Field M."/>
            <person name="Frey P."/>
            <person name="Gelhaye E."/>
            <person name="Goldberg J."/>
            <person name="Grabherr M.G."/>
            <person name="Kodira C.D."/>
            <person name="Kohler A."/>
            <person name="Kuees U."/>
            <person name="Lindquist E.A."/>
            <person name="Lucas S.M."/>
            <person name="Mago R."/>
            <person name="Mauceli E."/>
            <person name="Morin E."/>
            <person name="Murat C."/>
            <person name="Pangilinan J.L."/>
            <person name="Park R."/>
            <person name="Pearson M."/>
            <person name="Quesneville H."/>
            <person name="Rouhier N."/>
            <person name="Sakthikumar S."/>
            <person name="Salamov A.A."/>
            <person name="Schmutz J."/>
            <person name="Selles B."/>
            <person name="Shapiro H."/>
            <person name="Tanguay P."/>
            <person name="Tuskan G.A."/>
            <person name="Henrissat B."/>
            <person name="Van de Peer Y."/>
            <person name="Rouze P."/>
            <person name="Ellis J.G."/>
            <person name="Dodds P.N."/>
            <person name="Schein J.E."/>
            <person name="Zhong S."/>
            <person name="Hamelin R.C."/>
            <person name="Grigoriev I.V."/>
            <person name="Szabo L.J."/>
            <person name="Martin F."/>
        </authorList>
    </citation>
    <scope>NUCLEOTIDE SEQUENCE [LARGE SCALE GENOMIC DNA]</scope>
    <source>
        <strain evidence="3">98AG31 / pathotype 3-4-7</strain>
    </source>
</reference>
<protein>
    <submittedName>
        <fullName evidence="2">Uncharacterized protein</fullName>
    </submittedName>
</protein>